<dbReference type="RefSeq" id="WP_148369659.1">
    <property type="nucleotide sequence ID" value="NZ_VSKM01000006.1"/>
</dbReference>
<name>A0A8H2QLM6_9FLAO</name>
<reference evidence="1 2" key="1">
    <citation type="submission" date="2019-08" db="EMBL/GenBank/DDBJ databases">
        <title>Genomes of Antarctic Bizionia species.</title>
        <authorList>
            <person name="Bowman J.P."/>
        </authorList>
    </citation>
    <scope>NUCLEOTIDE SEQUENCE [LARGE SCALE GENOMIC DNA]</scope>
    <source>
        <strain evidence="1 2">HFD</strain>
    </source>
</reference>
<dbReference type="Proteomes" id="UP000323324">
    <property type="component" value="Unassembled WGS sequence"/>
</dbReference>
<accession>A0A8H2QLM6</accession>
<protein>
    <submittedName>
        <fullName evidence="1">Uncharacterized protein</fullName>
    </submittedName>
</protein>
<dbReference type="Gene3D" id="2.60.120.10">
    <property type="entry name" value="Jelly Rolls"/>
    <property type="match status" value="1"/>
</dbReference>
<comment type="caution">
    <text evidence="1">The sequence shown here is derived from an EMBL/GenBank/DDBJ whole genome shotgun (WGS) entry which is preliminary data.</text>
</comment>
<dbReference type="AlphaFoldDB" id="A0A8H2QLM6"/>
<sequence length="100" mass="11343">MNMLHNIAQGLEHSEQIVLKNLFNSESSNLTAVSLKREVILPKRIASTKTKILVVKGEIDFNMEGQSFRLAMFDTYNVPLEQAYCIQAYNDAVFLVLAEH</sequence>
<evidence type="ECO:0000313" key="1">
    <source>
        <dbReference type="EMBL" id="TYB74463.1"/>
    </source>
</evidence>
<organism evidence="1 2">
    <name type="scientific">Bizionia saleffrena</name>
    <dbReference type="NCBI Taxonomy" id="291189"/>
    <lineage>
        <taxon>Bacteria</taxon>
        <taxon>Pseudomonadati</taxon>
        <taxon>Bacteroidota</taxon>
        <taxon>Flavobacteriia</taxon>
        <taxon>Flavobacteriales</taxon>
        <taxon>Flavobacteriaceae</taxon>
        <taxon>Bizionia</taxon>
    </lineage>
</organism>
<dbReference type="InterPro" id="IPR014710">
    <property type="entry name" value="RmlC-like_jellyroll"/>
</dbReference>
<evidence type="ECO:0000313" key="2">
    <source>
        <dbReference type="Proteomes" id="UP000323324"/>
    </source>
</evidence>
<proteinExistence type="predicted"/>
<dbReference type="EMBL" id="VSKM01000006">
    <property type="protein sequence ID" value="TYB74463.1"/>
    <property type="molecule type" value="Genomic_DNA"/>
</dbReference>
<keyword evidence="2" id="KW-1185">Reference proteome</keyword>
<gene>
    <name evidence="1" type="ORF">ES676_07240</name>
</gene>